<evidence type="ECO:0000313" key="1">
    <source>
        <dbReference type="EMBL" id="MPM80935.1"/>
    </source>
</evidence>
<dbReference type="Pfam" id="PF05258">
    <property type="entry name" value="DciA"/>
    <property type="match status" value="1"/>
</dbReference>
<proteinExistence type="predicted"/>
<gene>
    <name evidence="1" type="ORF">SDC9_127986</name>
</gene>
<dbReference type="EMBL" id="VSSQ01030411">
    <property type="protein sequence ID" value="MPM80935.1"/>
    <property type="molecule type" value="Genomic_DNA"/>
</dbReference>
<organism evidence="1">
    <name type="scientific">bioreactor metagenome</name>
    <dbReference type="NCBI Taxonomy" id="1076179"/>
    <lineage>
        <taxon>unclassified sequences</taxon>
        <taxon>metagenomes</taxon>
        <taxon>ecological metagenomes</taxon>
    </lineage>
</organism>
<reference evidence="1" key="1">
    <citation type="submission" date="2019-08" db="EMBL/GenBank/DDBJ databases">
        <authorList>
            <person name="Kucharzyk K."/>
            <person name="Murdoch R.W."/>
            <person name="Higgins S."/>
            <person name="Loffler F."/>
        </authorList>
    </citation>
    <scope>NUCLEOTIDE SEQUENCE</scope>
</reference>
<dbReference type="PANTHER" id="PTHR36456:SF1">
    <property type="entry name" value="UPF0232 PROTEIN SCO3875"/>
    <property type="match status" value="1"/>
</dbReference>
<evidence type="ECO:0008006" key="2">
    <source>
        <dbReference type="Google" id="ProtNLM"/>
    </source>
</evidence>
<sequence length="160" mass="18067">MRLRRRNEASSIAALLGRSFSPAAKKNILLSHVAQRWEEVVGKTLAKKSQPFALEGTQLCIRAESPIAAQRLSMMGAIVAKKVRDGWDLPVCEVKVIVGNVRQKTIKTAQRKREYISPRTEDISKNLERVKDRIDDPDIALSLASLMATWSRRFGQKNKR</sequence>
<comment type="caution">
    <text evidence="1">The sequence shown here is derived from an EMBL/GenBank/DDBJ whole genome shotgun (WGS) entry which is preliminary data.</text>
</comment>
<dbReference type="AlphaFoldDB" id="A0A645CVN9"/>
<name>A0A645CVN9_9ZZZZ</name>
<dbReference type="PANTHER" id="PTHR36456">
    <property type="entry name" value="UPF0232 PROTEIN SCO3875"/>
    <property type="match status" value="1"/>
</dbReference>
<protein>
    <recommendedName>
        <fullName evidence="2">DUF721 domain-containing protein</fullName>
    </recommendedName>
</protein>
<dbReference type="InterPro" id="IPR007922">
    <property type="entry name" value="DciA-like"/>
</dbReference>
<accession>A0A645CVN9</accession>